<sequence>MVRFFITPSALSLHLDHFTHLALKPSVSKRLLFVIHKGNGKFKHAECGAWPERPLAMPNRYTSPSSFHSSKNLEITLSTLKPVLALIRSTCFIWSPLRPFLTHWYERLFIIECSNLGPVFGNKSNLLPNTMMSTEAFSFINLDQPS</sequence>
<keyword evidence="2" id="KW-1185">Reference proteome</keyword>
<organism evidence="1 2">
    <name type="scientific">Brachionus plicatilis</name>
    <name type="common">Marine rotifer</name>
    <name type="synonym">Brachionus muelleri</name>
    <dbReference type="NCBI Taxonomy" id="10195"/>
    <lineage>
        <taxon>Eukaryota</taxon>
        <taxon>Metazoa</taxon>
        <taxon>Spiralia</taxon>
        <taxon>Gnathifera</taxon>
        <taxon>Rotifera</taxon>
        <taxon>Eurotatoria</taxon>
        <taxon>Monogononta</taxon>
        <taxon>Pseudotrocha</taxon>
        <taxon>Ploima</taxon>
        <taxon>Brachionidae</taxon>
        <taxon>Brachionus</taxon>
    </lineage>
</organism>
<dbReference type="Proteomes" id="UP000276133">
    <property type="component" value="Unassembled WGS sequence"/>
</dbReference>
<accession>A0A3M7SVV5</accession>
<proteinExistence type="predicted"/>
<dbReference type="EMBL" id="REGN01000710">
    <property type="protein sequence ID" value="RNA39728.1"/>
    <property type="molecule type" value="Genomic_DNA"/>
</dbReference>
<dbReference type="AlphaFoldDB" id="A0A3M7SVV5"/>
<evidence type="ECO:0000313" key="1">
    <source>
        <dbReference type="EMBL" id="RNA39728.1"/>
    </source>
</evidence>
<comment type="caution">
    <text evidence="1">The sequence shown here is derived from an EMBL/GenBank/DDBJ whole genome shotgun (WGS) entry which is preliminary data.</text>
</comment>
<protein>
    <submittedName>
        <fullName evidence="1">Uncharacterized protein</fullName>
    </submittedName>
</protein>
<gene>
    <name evidence="1" type="ORF">BpHYR1_029916</name>
</gene>
<reference evidence="1 2" key="1">
    <citation type="journal article" date="2018" name="Sci. Rep.">
        <title>Genomic signatures of local adaptation to the degree of environmental predictability in rotifers.</title>
        <authorList>
            <person name="Franch-Gras L."/>
            <person name="Hahn C."/>
            <person name="Garcia-Roger E.M."/>
            <person name="Carmona M.J."/>
            <person name="Serra M."/>
            <person name="Gomez A."/>
        </authorList>
    </citation>
    <scope>NUCLEOTIDE SEQUENCE [LARGE SCALE GENOMIC DNA]</scope>
    <source>
        <strain evidence="1">HYR1</strain>
    </source>
</reference>
<evidence type="ECO:0000313" key="2">
    <source>
        <dbReference type="Proteomes" id="UP000276133"/>
    </source>
</evidence>
<name>A0A3M7SVV5_BRAPC</name>